<accession>A0A255G9Y0</accession>
<comment type="caution">
    <text evidence="2">The sequence shown here is derived from an EMBL/GenBank/DDBJ whole genome shotgun (WGS) entry which is preliminary data.</text>
</comment>
<gene>
    <name evidence="2" type="ORF">CGZ94_18610</name>
</gene>
<protein>
    <recommendedName>
        <fullName evidence="1">Solute-binding protein family 5 domain-containing protein</fullName>
    </recommendedName>
</protein>
<dbReference type="CDD" id="cd00995">
    <property type="entry name" value="PBP2_NikA_DppA_OppA_like"/>
    <property type="match status" value="1"/>
</dbReference>
<dbReference type="GO" id="GO:0042597">
    <property type="term" value="C:periplasmic space"/>
    <property type="evidence" value="ECO:0007669"/>
    <property type="project" value="UniProtKB-ARBA"/>
</dbReference>
<dbReference type="InterPro" id="IPR039424">
    <property type="entry name" value="SBP_5"/>
</dbReference>
<evidence type="ECO:0000313" key="2">
    <source>
        <dbReference type="EMBL" id="OYO09664.1"/>
    </source>
</evidence>
<dbReference type="PIRSF" id="PIRSF002741">
    <property type="entry name" value="MppA"/>
    <property type="match status" value="1"/>
</dbReference>
<proteinExistence type="predicted"/>
<evidence type="ECO:0000313" key="3">
    <source>
        <dbReference type="Proteomes" id="UP000215896"/>
    </source>
</evidence>
<dbReference type="Gene3D" id="3.90.76.10">
    <property type="entry name" value="Dipeptide-binding Protein, Domain 1"/>
    <property type="match status" value="1"/>
</dbReference>
<feature type="domain" description="Solute-binding protein family 5" evidence="1">
    <location>
        <begin position="109"/>
        <end position="467"/>
    </location>
</feature>
<dbReference type="InterPro" id="IPR030678">
    <property type="entry name" value="Peptide/Ni-bd"/>
</dbReference>
<dbReference type="OrthoDB" id="9046151at2"/>
<evidence type="ECO:0000259" key="1">
    <source>
        <dbReference type="Pfam" id="PF00496"/>
    </source>
</evidence>
<dbReference type="GO" id="GO:1904680">
    <property type="term" value="F:peptide transmembrane transporter activity"/>
    <property type="evidence" value="ECO:0007669"/>
    <property type="project" value="TreeGrafter"/>
</dbReference>
<dbReference type="EMBL" id="NMVO01000017">
    <property type="protein sequence ID" value="OYO09664.1"/>
    <property type="molecule type" value="Genomic_DNA"/>
</dbReference>
<dbReference type="SUPFAM" id="SSF53850">
    <property type="entry name" value="Periplasmic binding protein-like II"/>
    <property type="match status" value="1"/>
</dbReference>
<organism evidence="2 3">
    <name type="scientific">Enemella evansiae</name>
    <dbReference type="NCBI Taxonomy" id="2016499"/>
    <lineage>
        <taxon>Bacteria</taxon>
        <taxon>Bacillati</taxon>
        <taxon>Actinomycetota</taxon>
        <taxon>Actinomycetes</taxon>
        <taxon>Propionibacteriales</taxon>
        <taxon>Propionibacteriaceae</taxon>
        <taxon>Enemella</taxon>
    </lineage>
</organism>
<dbReference type="AlphaFoldDB" id="A0A255G9Y0"/>
<keyword evidence="3" id="KW-1185">Reference proteome</keyword>
<dbReference type="Proteomes" id="UP000215896">
    <property type="component" value="Unassembled WGS sequence"/>
</dbReference>
<dbReference type="PANTHER" id="PTHR30290">
    <property type="entry name" value="PERIPLASMIC BINDING COMPONENT OF ABC TRANSPORTER"/>
    <property type="match status" value="1"/>
</dbReference>
<dbReference type="Gene3D" id="3.10.105.10">
    <property type="entry name" value="Dipeptide-binding Protein, Domain 3"/>
    <property type="match status" value="1"/>
</dbReference>
<dbReference type="GO" id="GO:0043190">
    <property type="term" value="C:ATP-binding cassette (ABC) transporter complex"/>
    <property type="evidence" value="ECO:0007669"/>
    <property type="project" value="InterPro"/>
</dbReference>
<sequence length="561" mass="60196">MIAVLGPRVRGSETAFCQNKEDLVGVSRKVAVAAALTAALLALPGCAPAGQSGGAGGQGGQGGEANKNFSFYLYQKATGINPYDAGGGADQTLVHLVFQPLLTWANGKYEGRLAESWDFAQDGKTFTFNLKKDGKWSDGKPITAPDLKWALESHLDKKTGSYINGYLGSVKGAQEFRNGQAQEVTGITAPDDTTLKIELNTPNVGFPALLTEAALAPKHVYESIPRDQWKGNQAFREPKVGSGPFLFSRWISDDQTEFTANPGYVPKPKMDKVYAKYLTGDVAAAQLGTGEIDAAEIPAADVKSMKSDPNITVVQKPGNRAMTLHTVVTPTSKLKDQKVRQAIMYAIDRQGIVDSVIGGEGKALDAYLFAPDWVVPPNKNPYNRDVNKAKQLLQEANWDPNTEVNLQIVPGQADRDAVMRIVVGNLTEAGIKAKITPVTAADSGKLVTDGTFDVLISPLTMAVPEPSLLATRVTCAQRSPNGANIARYCNPELDALMAEGQSTDDQAKRQQAYQKAYMILNTDVMNFPLYSPTLNWGTGKSVNGFDPSANPITATAAQWGK</sequence>
<name>A0A255G9Y0_9ACTN</name>
<dbReference type="GO" id="GO:0015833">
    <property type="term" value="P:peptide transport"/>
    <property type="evidence" value="ECO:0007669"/>
    <property type="project" value="TreeGrafter"/>
</dbReference>
<dbReference type="Pfam" id="PF00496">
    <property type="entry name" value="SBP_bac_5"/>
    <property type="match status" value="1"/>
</dbReference>
<reference evidence="2 3" key="1">
    <citation type="submission" date="2017-07" db="EMBL/GenBank/DDBJ databases">
        <title>Draft whole genome sequences of clinical Proprionibacteriaceae strains.</title>
        <authorList>
            <person name="Bernier A.-M."/>
            <person name="Bernard K."/>
            <person name="Domingo M.-C."/>
        </authorList>
    </citation>
    <scope>NUCLEOTIDE SEQUENCE [LARGE SCALE GENOMIC DNA]</scope>
    <source>
        <strain evidence="2 3">NML 030167</strain>
    </source>
</reference>
<dbReference type="InterPro" id="IPR000914">
    <property type="entry name" value="SBP_5_dom"/>
</dbReference>
<dbReference type="Gene3D" id="3.40.190.10">
    <property type="entry name" value="Periplasmic binding protein-like II"/>
    <property type="match status" value="1"/>
</dbReference>